<dbReference type="InterPro" id="IPR036962">
    <property type="entry name" value="Glyco_hydro_3_N_sf"/>
</dbReference>
<evidence type="ECO:0000313" key="3">
    <source>
        <dbReference type="Proteomes" id="UP000228508"/>
    </source>
</evidence>
<evidence type="ECO:0000313" key="2">
    <source>
        <dbReference type="EMBL" id="PIR73097.1"/>
    </source>
</evidence>
<dbReference type="EMBL" id="PFCH01000006">
    <property type="protein sequence ID" value="PIR73097.1"/>
    <property type="molecule type" value="Genomic_DNA"/>
</dbReference>
<gene>
    <name evidence="2" type="ORF">COV26_00345</name>
</gene>
<keyword evidence="1" id="KW-0378">Hydrolase</keyword>
<protein>
    <submittedName>
        <fullName evidence="2">Uncharacterized protein</fullName>
    </submittedName>
</protein>
<dbReference type="InterPro" id="IPR017853">
    <property type="entry name" value="GH"/>
</dbReference>
<name>A0A2H0TNU7_9BACT</name>
<accession>A0A2H0TNU7</accession>
<reference evidence="3" key="1">
    <citation type="submission" date="2017-09" db="EMBL/GenBank/DDBJ databases">
        <title>Depth-based differentiation of microbial function through sediment-hosted aquifers and enrichment of novel symbionts in the deep terrestrial subsurface.</title>
        <authorList>
            <person name="Probst A.J."/>
            <person name="Ladd B."/>
            <person name="Jarett J.K."/>
            <person name="Geller-Mcgrath D.E."/>
            <person name="Sieber C.M.K."/>
            <person name="Emerson J.B."/>
            <person name="Anantharaman K."/>
            <person name="Thomas B.C."/>
            <person name="Malmstrom R."/>
            <person name="Stieglmeier M."/>
            <person name="Klingl A."/>
            <person name="Woyke T."/>
            <person name="Ryan C.M."/>
            <person name="Banfield J.F."/>
        </authorList>
    </citation>
    <scope>NUCLEOTIDE SEQUENCE [LARGE SCALE GENOMIC DNA]</scope>
</reference>
<dbReference type="AlphaFoldDB" id="A0A2H0TNU7"/>
<sequence>MKKEFSLKNTVILAFQAGVDILIVAGFDEPEDPSQAFNFLLEAAKNGEISEKRIEQSVLKIIRLKENLLE</sequence>
<organism evidence="2 3">
    <name type="scientific">Candidatus Nealsonbacteria bacterium CG10_big_fil_rev_8_21_14_0_10_36_23</name>
    <dbReference type="NCBI Taxonomy" id="1974709"/>
    <lineage>
        <taxon>Bacteria</taxon>
        <taxon>Candidatus Nealsoniibacteriota</taxon>
    </lineage>
</organism>
<dbReference type="Proteomes" id="UP000228508">
    <property type="component" value="Unassembled WGS sequence"/>
</dbReference>
<dbReference type="Gene3D" id="3.20.20.300">
    <property type="entry name" value="Glycoside hydrolase, family 3, N-terminal domain"/>
    <property type="match status" value="1"/>
</dbReference>
<evidence type="ECO:0000256" key="1">
    <source>
        <dbReference type="ARBA" id="ARBA00022801"/>
    </source>
</evidence>
<dbReference type="SUPFAM" id="SSF51445">
    <property type="entry name" value="(Trans)glycosidases"/>
    <property type="match status" value="1"/>
</dbReference>
<proteinExistence type="predicted"/>
<dbReference type="GO" id="GO:0005975">
    <property type="term" value="P:carbohydrate metabolic process"/>
    <property type="evidence" value="ECO:0007669"/>
    <property type="project" value="InterPro"/>
</dbReference>
<comment type="caution">
    <text evidence="2">The sequence shown here is derived from an EMBL/GenBank/DDBJ whole genome shotgun (WGS) entry which is preliminary data.</text>
</comment>
<dbReference type="GO" id="GO:0004553">
    <property type="term" value="F:hydrolase activity, hydrolyzing O-glycosyl compounds"/>
    <property type="evidence" value="ECO:0007669"/>
    <property type="project" value="InterPro"/>
</dbReference>